<dbReference type="InterPro" id="IPR059052">
    <property type="entry name" value="HH_YbhG-like"/>
</dbReference>
<dbReference type="InterPro" id="IPR058792">
    <property type="entry name" value="Beta-barrel_RND_2"/>
</dbReference>
<evidence type="ECO:0000256" key="1">
    <source>
        <dbReference type="ARBA" id="ARBA00004418"/>
    </source>
</evidence>
<comment type="similarity">
    <text evidence="2">Belongs to the UPF0194 family.</text>
</comment>
<feature type="coiled-coil region" evidence="6">
    <location>
        <begin position="124"/>
        <end position="151"/>
    </location>
</feature>
<dbReference type="AlphaFoldDB" id="A0A9D5JWB5"/>
<dbReference type="InterPro" id="IPR050465">
    <property type="entry name" value="UPF0194_transport"/>
</dbReference>
<dbReference type="SUPFAM" id="SSF111369">
    <property type="entry name" value="HlyD-like secretion proteins"/>
    <property type="match status" value="2"/>
</dbReference>
<accession>A0A9D5JWB5</accession>
<dbReference type="PANTHER" id="PTHR32347">
    <property type="entry name" value="EFFLUX SYSTEM COMPONENT YKNX-RELATED"/>
    <property type="match status" value="1"/>
</dbReference>
<evidence type="ECO:0000256" key="2">
    <source>
        <dbReference type="ARBA" id="ARBA00010602"/>
    </source>
</evidence>
<feature type="coiled-coil region" evidence="6">
    <location>
        <begin position="195"/>
        <end position="222"/>
    </location>
</feature>
<comment type="caution">
    <text evidence="9">The sequence shown here is derived from an EMBL/GenBank/DDBJ whole genome shotgun (WGS) entry which is preliminary data.</text>
</comment>
<dbReference type="Pfam" id="PF25954">
    <property type="entry name" value="Beta-barrel_RND_2"/>
    <property type="match status" value="1"/>
</dbReference>
<proteinExistence type="inferred from homology"/>
<dbReference type="Pfam" id="PF25881">
    <property type="entry name" value="HH_YBHG"/>
    <property type="match status" value="1"/>
</dbReference>
<dbReference type="Gene3D" id="1.10.287.470">
    <property type="entry name" value="Helix hairpin bin"/>
    <property type="match status" value="2"/>
</dbReference>
<keyword evidence="4" id="KW-0574">Periplasm</keyword>
<evidence type="ECO:0000313" key="10">
    <source>
        <dbReference type="Proteomes" id="UP000649604"/>
    </source>
</evidence>
<dbReference type="PANTHER" id="PTHR32347:SF29">
    <property type="entry name" value="UPF0194 MEMBRANE PROTEIN YBHG"/>
    <property type="match status" value="1"/>
</dbReference>
<name>A0A9D5JWB5_9BACT</name>
<keyword evidence="5 6" id="KW-0175">Coiled coil</keyword>
<dbReference type="Gene3D" id="2.40.50.100">
    <property type="match status" value="2"/>
</dbReference>
<sequence>MKRKIGIIIGLATLLIVAGVMAYQTTLFSEVITRVLDRFQDKSEKGALLASGNVEVTEVDVGFTLSGRIHELLAAEGDRVRKGDLLARLDDAELQIMVTQKRAALNEAQVQLEDLKTGARPQQIEEAKAGVNAAEAQLSKAQKDYERMKALYAQHLIPASQLDSARTAYHAVIAQKKQARERLSLLQEGPTQDAVQAATYRVEQAEAALQAAEERLEDSFITAPTTGVILQQNVEVGEIIVAGTPVYTIGDLAKPWIKVYIKENKLGLVKLGQRVEVTTDSYPNKVYEGRVTYISSEAEFTPKSVQTKEERVKLVFGVKVSMNNPHNELKPGMPADVKIVVNESSG</sequence>
<keyword evidence="3" id="KW-0732">Signal</keyword>
<comment type="subcellular location">
    <subcellularLocation>
        <location evidence="1">Periplasm</location>
    </subcellularLocation>
</comment>
<dbReference type="Proteomes" id="UP000649604">
    <property type="component" value="Unassembled WGS sequence"/>
</dbReference>
<feature type="domain" description="CusB-like beta-barrel" evidence="8">
    <location>
        <begin position="256"/>
        <end position="339"/>
    </location>
</feature>
<evidence type="ECO:0000259" key="8">
    <source>
        <dbReference type="Pfam" id="PF25954"/>
    </source>
</evidence>
<dbReference type="GO" id="GO:0042597">
    <property type="term" value="C:periplasmic space"/>
    <property type="evidence" value="ECO:0007669"/>
    <property type="project" value="UniProtKB-SubCell"/>
</dbReference>
<gene>
    <name evidence="9" type="ORF">GF339_12655</name>
</gene>
<feature type="domain" description="YbhG-like alpha-helical hairpin" evidence="7">
    <location>
        <begin position="89"/>
        <end position="218"/>
    </location>
</feature>
<evidence type="ECO:0000256" key="6">
    <source>
        <dbReference type="SAM" id="Coils"/>
    </source>
</evidence>
<dbReference type="EMBL" id="WJJP01000413">
    <property type="protein sequence ID" value="MBD3325433.1"/>
    <property type="molecule type" value="Genomic_DNA"/>
</dbReference>
<evidence type="ECO:0000256" key="4">
    <source>
        <dbReference type="ARBA" id="ARBA00022764"/>
    </source>
</evidence>
<evidence type="ECO:0000256" key="5">
    <source>
        <dbReference type="ARBA" id="ARBA00023054"/>
    </source>
</evidence>
<evidence type="ECO:0000259" key="7">
    <source>
        <dbReference type="Pfam" id="PF25881"/>
    </source>
</evidence>
<evidence type="ECO:0000256" key="3">
    <source>
        <dbReference type="ARBA" id="ARBA00022729"/>
    </source>
</evidence>
<dbReference type="Gene3D" id="2.40.30.170">
    <property type="match status" value="1"/>
</dbReference>
<protein>
    <submittedName>
        <fullName evidence="9">HlyD family efflux transporter periplasmic adaptor subunit</fullName>
    </submittedName>
</protein>
<organism evidence="9 10">
    <name type="scientific">candidate division KSB3 bacterium</name>
    <dbReference type="NCBI Taxonomy" id="2044937"/>
    <lineage>
        <taxon>Bacteria</taxon>
        <taxon>candidate division KSB3</taxon>
    </lineage>
</organism>
<evidence type="ECO:0000313" key="9">
    <source>
        <dbReference type="EMBL" id="MBD3325433.1"/>
    </source>
</evidence>
<reference evidence="9" key="1">
    <citation type="submission" date="2019-11" db="EMBL/GenBank/DDBJ databases">
        <title>Microbial mats filling the niche in hypersaline microbial mats.</title>
        <authorList>
            <person name="Wong H.L."/>
            <person name="Macleod F.I."/>
            <person name="White R.A. III"/>
            <person name="Burns B.P."/>
        </authorList>
    </citation>
    <scope>NUCLEOTIDE SEQUENCE</scope>
    <source>
        <strain evidence="9">Rbin_158</strain>
    </source>
</reference>